<keyword evidence="2" id="KW-1185">Reference proteome</keyword>
<evidence type="ECO:0000313" key="2">
    <source>
        <dbReference type="Proteomes" id="UP000615989"/>
    </source>
</evidence>
<evidence type="ECO:0000313" key="1">
    <source>
        <dbReference type="EMBL" id="NMG26441.1"/>
    </source>
</evidence>
<protein>
    <submittedName>
        <fullName evidence="1">Uncharacterized protein</fullName>
    </submittedName>
</protein>
<organism evidence="1 2">
    <name type="scientific">Aromatoleum anaerobium</name>
    <dbReference type="NCBI Taxonomy" id="182180"/>
    <lineage>
        <taxon>Bacteria</taxon>
        <taxon>Pseudomonadati</taxon>
        <taxon>Pseudomonadota</taxon>
        <taxon>Betaproteobacteria</taxon>
        <taxon>Rhodocyclales</taxon>
        <taxon>Rhodocyclaceae</taxon>
        <taxon>Aromatoleum</taxon>
    </lineage>
</organism>
<dbReference type="EMBL" id="WTVG01000070">
    <property type="protein sequence ID" value="NMG26441.1"/>
    <property type="molecule type" value="Genomic_DNA"/>
</dbReference>
<name>A0ABX1PRK3_9RHOO</name>
<accession>A0ABX1PRK3</accession>
<dbReference type="Proteomes" id="UP000615989">
    <property type="component" value="Unassembled WGS sequence"/>
</dbReference>
<gene>
    <name evidence="1" type="ORF">GO606_17335</name>
</gene>
<sequence>MSEYVTLRDLLEGCNVTIATLATAIEQAGIYTWDRFGRFKQADEPAKVRVLDLLAAQYRWSTGVDGRDTGSPLTESAYSPDDVFSAFCWPTNQAPDFGAIHQGQCEEERPQRRAGDTKMRRTYETLIVALAKRAGIDCTDRGAAVRISEITELSPGGRIGEDTIRAILRGMP</sequence>
<proteinExistence type="predicted"/>
<dbReference type="RefSeq" id="WP_169119764.1">
    <property type="nucleotide sequence ID" value="NZ_WTVG02000036.1"/>
</dbReference>
<reference evidence="1" key="1">
    <citation type="submission" date="2019-12" db="EMBL/GenBank/DDBJ databases">
        <title>Comparative genomics gives insights into the taxonomy of the Azoarcus-Aromatoleum group and reveals separate origins of nif in the plant-associated Azoarcus and non-plant-associated Aromatoleum sub-groups.</title>
        <authorList>
            <person name="Lafos M."/>
            <person name="Maluk M."/>
            <person name="Batista M."/>
            <person name="Junghare M."/>
            <person name="Carmona M."/>
            <person name="Faoro H."/>
            <person name="Cruz L.M."/>
            <person name="Battistoni F."/>
            <person name="De Souza E."/>
            <person name="Pedrosa F."/>
            <person name="Chen W.-M."/>
            <person name="Poole P.S."/>
            <person name="Dixon R.A."/>
            <person name="James E.K."/>
        </authorList>
    </citation>
    <scope>NUCLEOTIDE SEQUENCE</scope>
    <source>
        <strain evidence="1">LuFRes1</strain>
    </source>
</reference>
<comment type="caution">
    <text evidence="1">The sequence shown here is derived from an EMBL/GenBank/DDBJ whole genome shotgun (WGS) entry which is preliminary data.</text>
</comment>